<proteinExistence type="predicted"/>
<evidence type="ECO:0008006" key="3">
    <source>
        <dbReference type="Google" id="ProtNLM"/>
    </source>
</evidence>
<dbReference type="InParanoid" id="A0A1Y5SWY5"/>
<evidence type="ECO:0000313" key="2">
    <source>
        <dbReference type="Proteomes" id="UP000193200"/>
    </source>
</evidence>
<gene>
    <name evidence="1" type="ORF">OCH7691_02016</name>
</gene>
<dbReference type="AlphaFoldDB" id="A0A1Y5SWY5"/>
<sequence>MVTILLSMFGRWRAAIRRHRAERELRFFEFDDYLLRDIGLRRTRPEVERRL</sequence>
<dbReference type="Proteomes" id="UP000193200">
    <property type="component" value="Unassembled WGS sequence"/>
</dbReference>
<dbReference type="EMBL" id="FWFR01000001">
    <property type="protein sequence ID" value="SLN46946.1"/>
    <property type="molecule type" value="Genomic_DNA"/>
</dbReference>
<dbReference type="RefSeq" id="WP_176244988.1">
    <property type="nucleotide sequence ID" value="NZ_FWFR01000001.1"/>
</dbReference>
<reference evidence="1 2" key="1">
    <citation type="submission" date="2017-03" db="EMBL/GenBank/DDBJ databases">
        <authorList>
            <person name="Afonso C.L."/>
            <person name="Miller P.J."/>
            <person name="Scott M.A."/>
            <person name="Spackman E."/>
            <person name="Goraichik I."/>
            <person name="Dimitrov K.M."/>
            <person name="Suarez D.L."/>
            <person name="Swayne D.E."/>
        </authorList>
    </citation>
    <scope>NUCLEOTIDE SEQUENCE [LARGE SCALE GENOMIC DNA]</scope>
    <source>
        <strain evidence="1 2">CECT 7691</strain>
    </source>
</reference>
<organism evidence="1 2">
    <name type="scientific">Oceanibacterium hippocampi</name>
    <dbReference type="NCBI Taxonomy" id="745714"/>
    <lineage>
        <taxon>Bacteria</taxon>
        <taxon>Pseudomonadati</taxon>
        <taxon>Pseudomonadota</taxon>
        <taxon>Alphaproteobacteria</taxon>
        <taxon>Sneathiellales</taxon>
        <taxon>Sneathiellaceae</taxon>
        <taxon>Oceanibacterium</taxon>
    </lineage>
</organism>
<protein>
    <recommendedName>
        <fullName evidence="3">DUF1127 domain-containing protein</fullName>
    </recommendedName>
</protein>
<keyword evidence="2" id="KW-1185">Reference proteome</keyword>
<evidence type="ECO:0000313" key="1">
    <source>
        <dbReference type="EMBL" id="SLN46946.1"/>
    </source>
</evidence>
<accession>A0A1Y5SWY5</accession>
<name>A0A1Y5SWY5_9PROT</name>